<dbReference type="RefSeq" id="WP_157117279.1">
    <property type="nucleotide sequence ID" value="NZ_JAAXOT010000031.1"/>
</dbReference>
<sequence length="163" mass="17331">MAMPNPINPEDHGEEIPSTSARREHEDNVLAALQADLEGSTAAKLAAQLVPVVPDGGHVGRAITPAVHKAAKVGDTVRLWAPAAATAAFAGAAMVFPLTGPLAIYGAGLVGFAFWHCAGRPGPIQALLMVIYTTTDALDRIREWVRDLAERRAAYEDRRTKSQ</sequence>
<feature type="compositionally biased region" description="Basic and acidic residues" evidence="1">
    <location>
        <begin position="9"/>
        <end position="25"/>
    </location>
</feature>
<name>A0A846YP93_9NOCA</name>
<gene>
    <name evidence="3" type="ORF">HGA15_33385</name>
</gene>
<keyword evidence="2" id="KW-0472">Membrane</keyword>
<evidence type="ECO:0000256" key="2">
    <source>
        <dbReference type="SAM" id="Phobius"/>
    </source>
</evidence>
<feature type="region of interest" description="Disordered" evidence="1">
    <location>
        <begin position="1"/>
        <end position="25"/>
    </location>
</feature>
<organism evidence="3 4">
    <name type="scientific">Nocardia flavorosea</name>
    <dbReference type="NCBI Taxonomy" id="53429"/>
    <lineage>
        <taxon>Bacteria</taxon>
        <taxon>Bacillati</taxon>
        <taxon>Actinomycetota</taxon>
        <taxon>Actinomycetes</taxon>
        <taxon>Mycobacteriales</taxon>
        <taxon>Nocardiaceae</taxon>
        <taxon>Nocardia</taxon>
    </lineage>
</organism>
<reference evidence="3 4" key="1">
    <citation type="submission" date="2020-04" db="EMBL/GenBank/DDBJ databases">
        <title>MicrobeNet Type strains.</title>
        <authorList>
            <person name="Nicholson A.C."/>
        </authorList>
    </citation>
    <scope>NUCLEOTIDE SEQUENCE [LARGE SCALE GENOMIC DNA]</scope>
    <source>
        <strain evidence="3 4">JCM 3332</strain>
    </source>
</reference>
<accession>A0A846YP93</accession>
<dbReference type="EMBL" id="JAAXOT010000031">
    <property type="protein sequence ID" value="NKY60945.1"/>
    <property type="molecule type" value="Genomic_DNA"/>
</dbReference>
<evidence type="ECO:0000313" key="3">
    <source>
        <dbReference type="EMBL" id="NKY60945.1"/>
    </source>
</evidence>
<keyword evidence="4" id="KW-1185">Reference proteome</keyword>
<dbReference type="Proteomes" id="UP000570678">
    <property type="component" value="Unassembled WGS sequence"/>
</dbReference>
<protein>
    <submittedName>
        <fullName evidence="3">Uncharacterized protein</fullName>
    </submittedName>
</protein>
<proteinExistence type="predicted"/>
<keyword evidence="2" id="KW-0812">Transmembrane</keyword>
<feature type="transmembrane region" description="Helical" evidence="2">
    <location>
        <begin position="102"/>
        <end position="119"/>
    </location>
</feature>
<dbReference type="AlphaFoldDB" id="A0A846YP93"/>
<evidence type="ECO:0000256" key="1">
    <source>
        <dbReference type="SAM" id="MobiDB-lite"/>
    </source>
</evidence>
<keyword evidence="2" id="KW-1133">Transmembrane helix</keyword>
<evidence type="ECO:0000313" key="4">
    <source>
        <dbReference type="Proteomes" id="UP000570678"/>
    </source>
</evidence>
<comment type="caution">
    <text evidence="3">The sequence shown here is derived from an EMBL/GenBank/DDBJ whole genome shotgun (WGS) entry which is preliminary data.</text>
</comment>